<feature type="transmembrane region" description="Helical" evidence="1">
    <location>
        <begin position="310"/>
        <end position="333"/>
    </location>
</feature>
<gene>
    <name evidence="3" type="ORF">EUTSA_v10025471mg</name>
</gene>
<dbReference type="Proteomes" id="UP000030689">
    <property type="component" value="Unassembled WGS sequence"/>
</dbReference>
<evidence type="ECO:0000256" key="1">
    <source>
        <dbReference type="SAM" id="Phobius"/>
    </source>
</evidence>
<dbReference type="InterPro" id="IPR039447">
    <property type="entry name" value="UreH-like_TM_dom"/>
</dbReference>
<dbReference type="OMA" id="SCKYENP"/>
<dbReference type="AlphaFoldDB" id="V4MB62"/>
<sequence>MERLLQPSSSSTISPSKFPLRTSPFLPRLRSSSLGFVSSHRPQYRRVGSISCNNFQNPSAFTPIGSNITNNPSNGCLTSSPEAEESKPNPGFLQRIVSTASERRKLHLISITSKTLSTGTVILISAVATLLLNPLLAPPAFASFQTAAKSGWLTSAWTGFLAGCLHTLSGPDHLAALAPLSIGRTRMESAAVGALWGCGHDAGQVIFGLLFLLLKDRLHIEVLQTWGTRIVGLTLVIIGAMGIKEASEVTEPCVALETDISSVISEEKEALTLPKKKKIGFATFATGVVHGLQPDALMIVLPALALPSRLAGSAFLIMFLVGTVIAMGSYTAFIGSCSEALKEKVPRITEKLTWVSSLVAIGLGLGIVISPFFGFSLY</sequence>
<accession>V4MB62</accession>
<dbReference type="PANTHER" id="PTHR33876:SF3">
    <property type="entry name" value="CHLOROPLAST PROTEIN FOR GROWTH AND FERTILITY 1"/>
    <property type="match status" value="1"/>
</dbReference>
<reference evidence="3 4" key="1">
    <citation type="journal article" date="2013" name="Front. Plant Sci.">
        <title>The Reference Genome of the Halophytic Plant Eutrema salsugineum.</title>
        <authorList>
            <person name="Yang R."/>
            <person name="Jarvis D.E."/>
            <person name="Chen H."/>
            <person name="Beilstein M.A."/>
            <person name="Grimwood J."/>
            <person name="Jenkins J."/>
            <person name="Shu S."/>
            <person name="Prochnik S."/>
            <person name="Xin M."/>
            <person name="Ma C."/>
            <person name="Schmutz J."/>
            <person name="Wing R.A."/>
            <person name="Mitchell-Olds T."/>
            <person name="Schumaker K.S."/>
            <person name="Wang X."/>
        </authorList>
    </citation>
    <scope>NUCLEOTIDE SEQUENCE [LARGE SCALE GENOMIC DNA]</scope>
</reference>
<name>V4MB62_EUTSA</name>
<dbReference type="EMBL" id="KI517384">
    <property type="protein sequence ID" value="ESQ53609.1"/>
    <property type="molecule type" value="Genomic_DNA"/>
</dbReference>
<dbReference type="Pfam" id="PF13386">
    <property type="entry name" value="DsbD_2"/>
    <property type="match status" value="1"/>
</dbReference>
<proteinExistence type="predicted"/>
<feature type="domain" description="Urease accessory protein UreH-like transmembrane" evidence="2">
    <location>
        <begin position="205"/>
        <end position="352"/>
    </location>
</feature>
<keyword evidence="4" id="KW-1185">Reference proteome</keyword>
<evidence type="ECO:0000259" key="2">
    <source>
        <dbReference type="Pfam" id="PF13386"/>
    </source>
</evidence>
<dbReference type="eggNOG" id="ENOG502QUR7">
    <property type="taxonomic scope" value="Eukaryota"/>
</dbReference>
<organism evidence="3 4">
    <name type="scientific">Eutrema salsugineum</name>
    <name type="common">Saltwater cress</name>
    <name type="synonym">Sisymbrium salsugineum</name>
    <dbReference type="NCBI Taxonomy" id="72664"/>
    <lineage>
        <taxon>Eukaryota</taxon>
        <taxon>Viridiplantae</taxon>
        <taxon>Streptophyta</taxon>
        <taxon>Embryophyta</taxon>
        <taxon>Tracheophyta</taxon>
        <taxon>Spermatophyta</taxon>
        <taxon>Magnoliopsida</taxon>
        <taxon>eudicotyledons</taxon>
        <taxon>Gunneridae</taxon>
        <taxon>Pentapetalae</taxon>
        <taxon>rosids</taxon>
        <taxon>malvids</taxon>
        <taxon>Brassicales</taxon>
        <taxon>Brassicaceae</taxon>
        <taxon>Eutremeae</taxon>
        <taxon>Eutrema</taxon>
    </lineage>
</organism>
<evidence type="ECO:0000313" key="4">
    <source>
        <dbReference type="Proteomes" id="UP000030689"/>
    </source>
</evidence>
<dbReference type="InterPro" id="IPR052776">
    <property type="entry name" value="Chloro_ReproSupport/MetalTrans"/>
</dbReference>
<keyword evidence="1" id="KW-0812">Transmembrane</keyword>
<feature type="transmembrane region" description="Helical" evidence="1">
    <location>
        <begin position="354"/>
        <end position="375"/>
    </location>
</feature>
<keyword evidence="1" id="KW-1133">Transmembrane helix</keyword>
<dbReference type="Gramene" id="ESQ53609">
    <property type="protein sequence ID" value="ESQ53609"/>
    <property type="gene ID" value="EUTSA_v10025471mg"/>
</dbReference>
<evidence type="ECO:0000313" key="3">
    <source>
        <dbReference type="EMBL" id="ESQ53609.1"/>
    </source>
</evidence>
<dbReference type="PANTHER" id="PTHR33876">
    <property type="entry name" value="UNNAMED PRODUCT"/>
    <property type="match status" value="1"/>
</dbReference>
<protein>
    <recommendedName>
        <fullName evidence="2">Urease accessory protein UreH-like transmembrane domain-containing protein</fullName>
    </recommendedName>
</protein>
<dbReference type="STRING" id="72664.V4MB62"/>
<keyword evidence="1" id="KW-0472">Membrane</keyword>